<reference evidence="1" key="1">
    <citation type="journal article" date="2014" name="Front. Microbiol.">
        <title>High frequency of phylogenetically diverse reductive dehalogenase-homologous genes in deep subseafloor sedimentary metagenomes.</title>
        <authorList>
            <person name="Kawai M."/>
            <person name="Futagami T."/>
            <person name="Toyoda A."/>
            <person name="Takaki Y."/>
            <person name="Nishi S."/>
            <person name="Hori S."/>
            <person name="Arai W."/>
            <person name="Tsubouchi T."/>
            <person name="Morono Y."/>
            <person name="Uchiyama I."/>
            <person name="Ito T."/>
            <person name="Fujiyama A."/>
            <person name="Inagaki F."/>
            <person name="Takami H."/>
        </authorList>
    </citation>
    <scope>NUCLEOTIDE SEQUENCE</scope>
    <source>
        <strain evidence="1">Expedition CK06-06</strain>
    </source>
</reference>
<dbReference type="Gene3D" id="1.10.357.40">
    <property type="entry name" value="YbiA-like"/>
    <property type="match status" value="1"/>
</dbReference>
<gene>
    <name evidence="1" type="ORF">S01H1_41335</name>
</gene>
<dbReference type="SUPFAM" id="SSF143990">
    <property type="entry name" value="YbiA-like"/>
    <property type="match status" value="1"/>
</dbReference>
<accession>X0VJQ1</accession>
<dbReference type="EMBL" id="BARS01026214">
    <property type="protein sequence ID" value="GAG12738.1"/>
    <property type="molecule type" value="Genomic_DNA"/>
</dbReference>
<organism evidence="1">
    <name type="scientific">marine sediment metagenome</name>
    <dbReference type="NCBI Taxonomy" id="412755"/>
    <lineage>
        <taxon>unclassified sequences</taxon>
        <taxon>metagenomes</taxon>
        <taxon>ecological metagenomes</taxon>
    </lineage>
</organism>
<name>X0VJQ1_9ZZZZ</name>
<sequence>RGTVLMGDQNKQRVNAADDNNNVESPTPVKETIMQFNRSKNKQFIPVIEVSDHIINLKKYEGKKLVSVLAKALLAKFRGSPDMRDMLILTIDAELVFKNKGHVLGKKNTLGLILMEIRTKLKDDTRGHPKDCAPCPMHVEEGAGCHNGRWWIIDYNTQRPRDYNICFKCNGKGYITLKDSKRADGRTVWSDQKRNDKYEGKEEETTLITQENMDQEIEAALDEGRFTV</sequence>
<comment type="caution">
    <text evidence="1">The sequence shown here is derived from an EMBL/GenBank/DDBJ whole genome shotgun (WGS) entry which is preliminary data.</text>
</comment>
<protein>
    <submittedName>
        <fullName evidence="1">Uncharacterized protein</fullName>
    </submittedName>
</protein>
<dbReference type="InterPro" id="IPR037238">
    <property type="entry name" value="YbiA-like_sf"/>
</dbReference>
<proteinExistence type="predicted"/>
<dbReference type="AlphaFoldDB" id="X0VJQ1"/>
<evidence type="ECO:0000313" key="1">
    <source>
        <dbReference type="EMBL" id="GAG12738.1"/>
    </source>
</evidence>
<feature type="non-terminal residue" evidence="1">
    <location>
        <position position="1"/>
    </location>
</feature>